<dbReference type="HOGENOM" id="CLU_199631_0_0_9"/>
<proteinExistence type="predicted"/>
<gene>
    <name evidence="1" type="ORF">HMPREF9498_01383</name>
</gene>
<dbReference type="AlphaFoldDB" id="A0A125W6V8"/>
<organism evidence="1 2">
    <name type="scientific">Enterococcus faecalis TX4248</name>
    <dbReference type="NCBI Taxonomy" id="749495"/>
    <lineage>
        <taxon>Bacteria</taxon>
        <taxon>Bacillati</taxon>
        <taxon>Bacillota</taxon>
        <taxon>Bacilli</taxon>
        <taxon>Lactobacillales</taxon>
        <taxon>Enterococcaceae</taxon>
        <taxon>Enterococcus</taxon>
    </lineage>
</organism>
<dbReference type="Proteomes" id="UP000004846">
    <property type="component" value="Unassembled WGS sequence"/>
</dbReference>
<dbReference type="EMBL" id="AEBR01000039">
    <property type="protein sequence ID" value="EFM83033.1"/>
    <property type="molecule type" value="Genomic_DNA"/>
</dbReference>
<reference evidence="1 2" key="1">
    <citation type="submission" date="2010-07" db="EMBL/GenBank/DDBJ databases">
        <authorList>
            <person name="Sid Ahmed O."/>
        </authorList>
    </citation>
    <scope>NUCLEOTIDE SEQUENCE [LARGE SCALE GENOMIC DNA]</scope>
    <source>
        <strain evidence="1 2">TX4248</strain>
    </source>
</reference>
<sequence>MSTVAWSFVVLHDFLKKTDVKQYLANEVSEASFDSSTLHIVNQVQLHHQNQEVK</sequence>
<name>A0A125W6V8_ENTFL</name>
<evidence type="ECO:0000313" key="2">
    <source>
        <dbReference type="Proteomes" id="UP000004846"/>
    </source>
</evidence>
<comment type="caution">
    <text evidence="1">The sequence shown here is derived from an EMBL/GenBank/DDBJ whole genome shotgun (WGS) entry which is preliminary data.</text>
</comment>
<accession>A0A125W6V8</accession>
<protein>
    <submittedName>
        <fullName evidence="1">Uncharacterized protein</fullName>
    </submittedName>
</protein>
<evidence type="ECO:0000313" key="1">
    <source>
        <dbReference type="EMBL" id="EFM83033.1"/>
    </source>
</evidence>